<evidence type="ECO:0000256" key="2">
    <source>
        <dbReference type="ARBA" id="ARBA00004253"/>
    </source>
</evidence>
<dbReference type="Gene3D" id="3.30.9.10">
    <property type="entry name" value="D-Amino Acid Oxidase, subunit A, domain 2"/>
    <property type="match status" value="1"/>
</dbReference>
<evidence type="ECO:0000313" key="8">
    <source>
        <dbReference type="EMBL" id="KAG5451032.1"/>
    </source>
</evidence>
<comment type="similarity">
    <text evidence="3">Belongs to the DAMOX/DASOX family.</text>
</comment>
<evidence type="ECO:0000256" key="5">
    <source>
        <dbReference type="ARBA" id="ARBA00022827"/>
    </source>
</evidence>
<gene>
    <name evidence="8" type="ORF">CSKR_105619</name>
</gene>
<dbReference type="PANTHER" id="PTHR11530:SF11">
    <property type="entry name" value="D-ASPARTATE OXIDASE"/>
    <property type="match status" value="1"/>
</dbReference>
<dbReference type="SUPFAM" id="SSF51971">
    <property type="entry name" value="Nucleotide-binding domain"/>
    <property type="match status" value="1"/>
</dbReference>
<dbReference type="AlphaFoldDB" id="A0A8T1MQ55"/>
<evidence type="ECO:0000313" key="9">
    <source>
        <dbReference type="Proteomes" id="UP000286415"/>
    </source>
</evidence>
<keyword evidence="9" id="KW-1185">Reference proteome</keyword>
<comment type="subcellular location">
    <subcellularLocation>
        <location evidence="2">Peroxisome matrix</location>
    </subcellularLocation>
</comment>
<dbReference type="GO" id="GO:0005782">
    <property type="term" value="C:peroxisomal matrix"/>
    <property type="evidence" value="ECO:0007669"/>
    <property type="project" value="UniProtKB-SubCell"/>
</dbReference>
<dbReference type="InterPro" id="IPR023209">
    <property type="entry name" value="DAO"/>
</dbReference>
<evidence type="ECO:0000259" key="7">
    <source>
        <dbReference type="Pfam" id="PF01266"/>
    </source>
</evidence>
<reference evidence="8 9" key="2">
    <citation type="journal article" date="2021" name="Genomics">
        <title>High-quality reference genome for Clonorchis sinensis.</title>
        <authorList>
            <person name="Young N.D."/>
            <person name="Stroehlein A.J."/>
            <person name="Kinkar L."/>
            <person name="Wang T."/>
            <person name="Sohn W.M."/>
            <person name="Chang B.C.H."/>
            <person name="Kaur P."/>
            <person name="Weisz D."/>
            <person name="Dudchenko O."/>
            <person name="Aiden E.L."/>
            <person name="Korhonen P.K."/>
            <person name="Gasser R.B."/>
        </authorList>
    </citation>
    <scope>NUCLEOTIDE SEQUENCE [LARGE SCALE GENOMIC DNA]</scope>
    <source>
        <strain evidence="8">Cs-k2</strain>
    </source>
</reference>
<keyword evidence="4" id="KW-0285">Flavoprotein</keyword>
<dbReference type="PROSITE" id="PS00677">
    <property type="entry name" value="DAO"/>
    <property type="match status" value="1"/>
</dbReference>
<proteinExistence type="inferred from homology"/>
<comment type="caution">
    <text evidence="8">The sequence shown here is derived from an EMBL/GenBank/DDBJ whole genome shotgun (WGS) entry which is preliminary data.</text>
</comment>
<dbReference type="SUPFAM" id="SSF54373">
    <property type="entry name" value="FAD-linked reductases, C-terminal domain"/>
    <property type="match status" value="1"/>
</dbReference>
<dbReference type="GO" id="GO:0003884">
    <property type="term" value="F:D-amino-acid oxidase activity"/>
    <property type="evidence" value="ECO:0007669"/>
    <property type="project" value="InterPro"/>
</dbReference>
<feature type="domain" description="FAD dependent oxidoreductase" evidence="7">
    <location>
        <begin position="369"/>
        <end position="532"/>
    </location>
</feature>
<organism evidence="8 9">
    <name type="scientific">Clonorchis sinensis</name>
    <name type="common">Chinese liver fluke</name>
    <dbReference type="NCBI Taxonomy" id="79923"/>
    <lineage>
        <taxon>Eukaryota</taxon>
        <taxon>Metazoa</taxon>
        <taxon>Spiralia</taxon>
        <taxon>Lophotrochozoa</taxon>
        <taxon>Platyhelminthes</taxon>
        <taxon>Trematoda</taxon>
        <taxon>Digenea</taxon>
        <taxon>Opisthorchiida</taxon>
        <taxon>Opisthorchiata</taxon>
        <taxon>Opisthorchiidae</taxon>
        <taxon>Clonorchis</taxon>
    </lineage>
</organism>
<dbReference type="GO" id="GO:0019478">
    <property type="term" value="P:D-amino acid catabolic process"/>
    <property type="evidence" value="ECO:0007669"/>
    <property type="project" value="TreeGrafter"/>
</dbReference>
<dbReference type="PANTHER" id="PTHR11530">
    <property type="entry name" value="D-AMINO ACID OXIDASE"/>
    <property type="match status" value="1"/>
</dbReference>
<evidence type="ECO:0000256" key="6">
    <source>
        <dbReference type="ARBA" id="ARBA00023002"/>
    </source>
</evidence>
<keyword evidence="6" id="KW-0560">Oxidoreductase</keyword>
<protein>
    <submittedName>
        <fullName evidence="8">D-aspartate oxidase</fullName>
    </submittedName>
</protein>
<dbReference type="Proteomes" id="UP000286415">
    <property type="component" value="Unassembled WGS sequence"/>
</dbReference>
<dbReference type="OrthoDB" id="2015447at2759"/>
<keyword evidence="5" id="KW-0274">FAD</keyword>
<evidence type="ECO:0000256" key="1">
    <source>
        <dbReference type="ARBA" id="ARBA00001974"/>
    </source>
</evidence>
<dbReference type="InterPro" id="IPR006076">
    <property type="entry name" value="FAD-dep_OxRdtase"/>
</dbReference>
<dbReference type="Gene3D" id="3.40.50.720">
    <property type="entry name" value="NAD(P)-binding Rossmann-like Domain"/>
    <property type="match status" value="1"/>
</dbReference>
<reference evidence="8 9" key="1">
    <citation type="journal article" date="2018" name="Biotechnol. Adv.">
        <title>Improved genomic resources and new bioinformatic workflow for the carcinogenic parasite Clonorchis sinensis: Biotechnological implications.</title>
        <authorList>
            <person name="Wang D."/>
            <person name="Korhonen P.K."/>
            <person name="Gasser R.B."/>
            <person name="Young N.D."/>
        </authorList>
    </citation>
    <scope>NUCLEOTIDE SEQUENCE [LARGE SCALE GENOMIC DNA]</scope>
    <source>
        <strain evidence="8">Cs-k2</strain>
    </source>
</reference>
<dbReference type="Pfam" id="PF01266">
    <property type="entry name" value="DAO"/>
    <property type="match status" value="1"/>
</dbReference>
<evidence type="ECO:0000256" key="3">
    <source>
        <dbReference type="ARBA" id="ARBA00006730"/>
    </source>
</evidence>
<comment type="cofactor">
    <cofactor evidence="1">
        <name>FAD</name>
        <dbReference type="ChEBI" id="CHEBI:57692"/>
    </cofactor>
</comment>
<dbReference type="InterPro" id="IPR006181">
    <property type="entry name" value="D-amino_acid_oxidase_CS"/>
</dbReference>
<evidence type="ECO:0000256" key="4">
    <source>
        <dbReference type="ARBA" id="ARBA00022630"/>
    </source>
</evidence>
<name>A0A8T1MQ55_CLOSI</name>
<dbReference type="GO" id="GO:0071949">
    <property type="term" value="F:FAD binding"/>
    <property type="evidence" value="ECO:0007669"/>
    <property type="project" value="InterPro"/>
</dbReference>
<dbReference type="EMBL" id="NIRI02000042">
    <property type="protein sequence ID" value="KAG5451032.1"/>
    <property type="molecule type" value="Genomic_DNA"/>
</dbReference>
<accession>A0A8T1MQ55</accession>
<sequence length="560" mass="61674">MPGPSSLLSAARQAEISTVRPHVAAQIIESLEVGKPPFLGVILPNGERFGTARTSLHRAKDFGFLYLPSFLEPRIFLVQVKSGDRLPRSSAVLLARRNLGLRFDKFKNIASDSQFASKSFEGRCHKKPTGLTWLLSQCPYYGWLVIVRKPYTFTKLSPNFLPAKNFSSVLFTRIMVKIGILGGGMVGLSAAAALKDTYRDSEIIVISPERDDQLASYGAPGGFRPDPSWMPGFVCCATSQDGCSTNCPLVRWCRKSKEHFWALAASQDAVNAGIFFQPMLDLYSEMPCRIPFAVKLCGSSKLLEIDEIQSLGFSSSVKWGYSFVTCMIEGRYHMPYLREKLEHTSPAPAMIELGSSCRKGSLDEVRKWATDNHVDVVVNCTGLGSATLCNDNLLIPVRGRLVRVAAPWLKFGIYSPNKAHAYVGRDSVIIGGYREPLPSPLIQPIRPEQAENSHEATLDILERMGELWSGPLPSSPILEEWTGFRPHRDILRLELAWLCDQNGGRSIPIIHNYGHGSMGISLSWGTALDVVYLVTQALKASTGSCTQGLLAPGLEKLALQ</sequence>